<reference evidence="6" key="1">
    <citation type="submission" date="2017-06" db="EMBL/GenBank/DDBJ databases">
        <title>Investigating the central metabolism of Clostridium thermosuccinogenes.</title>
        <authorList>
            <person name="Koendjbiharie J.G."/>
            <person name="Van Kranenburg R."/>
            <person name="Vriesendorp B."/>
        </authorList>
    </citation>
    <scope>NUCLEOTIDE SEQUENCE [LARGE SCALE GENOMIC DNA]</scope>
    <source>
        <strain evidence="6">DSM 5806</strain>
    </source>
</reference>
<evidence type="ECO:0000256" key="1">
    <source>
        <dbReference type="ARBA" id="ARBA00023015"/>
    </source>
</evidence>
<dbReference type="GO" id="GO:0003700">
    <property type="term" value="F:DNA-binding transcription factor activity"/>
    <property type="evidence" value="ECO:0007669"/>
    <property type="project" value="InterPro"/>
</dbReference>
<dbReference type="InterPro" id="IPR037923">
    <property type="entry name" value="HTH-like"/>
</dbReference>
<dbReference type="Pfam" id="PF02311">
    <property type="entry name" value="AraC_binding"/>
    <property type="match status" value="1"/>
</dbReference>
<organism evidence="5 6">
    <name type="scientific">Clostridium thermosuccinogenes</name>
    <dbReference type="NCBI Taxonomy" id="84032"/>
    <lineage>
        <taxon>Bacteria</taxon>
        <taxon>Bacillati</taxon>
        <taxon>Bacillota</taxon>
        <taxon>Clostridia</taxon>
        <taxon>Eubacteriales</taxon>
        <taxon>Clostridiaceae</taxon>
        <taxon>Clostridium</taxon>
    </lineage>
</organism>
<dbReference type="PROSITE" id="PS00041">
    <property type="entry name" value="HTH_ARAC_FAMILY_1"/>
    <property type="match status" value="1"/>
</dbReference>
<feature type="domain" description="HTH araC/xylS-type" evidence="4">
    <location>
        <begin position="191"/>
        <end position="289"/>
    </location>
</feature>
<dbReference type="AlphaFoldDB" id="A0A2K2FLP6"/>
<protein>
    <recommendedName>
        <fullName evidence="4">HTH araC/xylS-type domain-containing protein</fullName>
    </recommendedName>
</protein>
<keyword evidence="2" id="KW-0238">DNA-binding</keyword>
<dbReference type="InterPro" id="IPR018060">
    <property type="entry name" value="HTH_AraC"/>
</dbReference>
<dbReference type="InterPro" id="IPR014710">
    <property type="entry name" value="RmlC-like_jellyroll"/>
</dbReference>
<evidence type="ECO:0000313" key="5">
    <source>
        <dbReference type="EMBL" id="PNU01174.1"/>
    </source>
</evidence>
<sequence length="298" mass="34889">MDRDQLLYESWEMPDRYFPVILHHTVIDNRKGCIIFSNHWHERIEFLYFVKGKAVIRCNSKPIHVKEGDFIVVNSNDLHQGESASDNLEYYCIIVDTSLLQSRSTDACEVKYITPISENNILFKNKVSNDDNIKKAVGNIITEFEKKEIGYEMAIKSSIYNLLVLLLRNHIELVLTPKEYNTRVKNLDRFNKILQHIETHYAEDLNLDNLCSMANMSRYYFCRLFRQVTGKTLSDYINSVRINKAERLLKDSSHNITEVAMMVGFDNINYFSRLYKKYKKVPPSSIHKAAQNPESKEN</sequence>
<dbReference type="Gene3D" id="2.60.120.10">
    <property type="entry name" value="Jelly Rolls"/>
    <property type="match status" value="1"/>
</dbReference>
<dbReference type="KEGG" id="cthd:CDO33_10855"/>
<accession>A0A2K2FLP6</accession>
<dbReference type="PANTHER" id="PTHR43280:SF28">
    <property type="entry name" value="HTH-TYPE TRANSCRIPTIONAL ACTIVATOR RHAS"/>
    <property type="match status" value="1"/>
</dbReference>
<dbReference type="Pfam" id="PF12833">
    <property type="entry name" value="HTH_18"/>
    <property type="match status" value="1"/>
</dbReference>
<comment type="caution">
    <text evidence="5">The sequence shown here is derived from an EMBL/GenBank/DDBJ whole genome shotgun (WGS) entry which is preliminary data.</text>
</comment>
<name>A0A2K2FLP6_9CLOT</name>
<evidence type="ECO:0000256" key="2">
    <source>
        <dbReference type="ARBA" id="ARBA00023125"/>
    </source>
</evidence>
<proteinExistence type="predicted"/>
<dbReference type="InterPro" id="IPR003313">
    <property type="entry name" value="AraC-bd"/>
</dbReference>
<dbReference type="PANTHER" id="PTHR43280">
    <property type="entry name" value="ARAC-FAMILY TRANSCRIPTIONAL REGULATOR"/>
    <property type="match status" value="1"/>
</dbReference>
<dbReference type="Proteomes" id="UP000236151">
    <property type="component" value="Unassembled WGS sequence"/>
</dbReference>
<keyword evidence="1" id="KW-0805">Transcription regulation</keyword>
<keyword evidence="3" id="KW-0804">Transcription</keyword>
<dbReference type="PROSITE" id="PS01124">
    <property type="entry name" value="HTH_ARAC_FAMILY_2"/>
    <property type="match status" value="1"/>
</dbReference>
<evidence type="ECO:0000256" key="3">
    <source>
        <dbReference type="ARBA" id="ARBA00023163"/>
    </source>
</evidence>
<evidence type="ECO:0000313" key="6">
    <source>
        <dbReference type="Proteomes" id="UP000236151"/>
    </source>
</evidence>
<dbReference type="InterPro" id="IPR009057">
    <property type="entry name" value="Homeodomain-like_sf"/>
</dbReference>
<dbReference type="EMBL" id="NIOJ01000003">
    <property type="protein sequence ID" value="PNU01174.1"/>
    <property type="molecule type" value="Genomic_DNA"/>
</dbReference>
<gene>
    <name evidence="5" type="ORF">CDQ84_01935</name>
</gene>
<evidence type="ECO:0000259" key="4">
    <source>
        <dbReference type="PROSITE" id="PS01124"/>
    </source>
</evidence>
<dbReference type="OrthoDB" id="9791615at2"/>
<keyword evidence="6" id="KW-1185">Reference proteome</keyword>
<dbReference type="Gene3D" id="1.10.10.60">
    <property type="entry name" value="Homeodomain-like"/>
    <property type="match status" value="2"/>
</dbReference>
<dbReference type="SMART" id="SM00342">
    <property type="entry name" value="HTH_ARAC"/>
    <property type="match status" value="1"/>
</dbReference>
<dbReference type="RefSeq" id="WP_103080032.1">
    <property type="nucleotide sequence ID" value="NZ_CP021850.1"/>
</dbReference>
<dbReference type="GO" id="GO:0043565">
    <property type="term" value="F:sequence-specific DNA binding"/>
    <property type="evidence" value="ECO:0007669"/>
    <property type="project" value="InterPro"/>
</dbReference>
<dbReference type="InterPro" id="IPR018062">
    <property type="entry name" value="HTH_AraC-typ_CS"/>
</dbReference>
<dbReference type="SUPFAM" id="SSF46689">
    <property type="entry name" value="Homeodomain-like"/>
    <property type="match status" value="2"/>
</dbReference>
<dbReference type="SUPFAM" id="SSF51215">
    <property type="entry name" value="Regulatory protein AraC"/>
    <property type="match status" value="1"/>
</dbReference>
<dbReference type="CDD" id="cd02208">
    <property type="entry name" value="cupin_RmlC-like"/>
    <property type="match status" value="1"/>
</dbReference>